<keyword evidence="4 9" id="KW-0548">Nucleotidyltransferase</keyword>
<keyword evidence="5" id="KW-0235">DNA replication</keyword>
<organism evidence="9">
    <name type="scientific">Thiolapillus brandeum</name>
    <dbReference type="NCBI Taxonomy" id="1076588"/>
    <lineage>
        <taxon>Bacteria</taxon>
        <taxon>Pseudomonadati</taxon>
        <taxon>Pseudomonadota</taxon>
        <taxon>Gammaproteobacteria</taxon>
        <taxon>Chromatiales</taxon>
        <taxon>Sedimenticolaceae</taxon>
        <taxon>Thiolapillus</taxon>
    </lineage>
</organism>
<feature type="domain" description="DNA polymerase III delta subunit C-terminal" evidence="8">
    <location>
        <begin position="211"/>
        <end position="319"/>
    </location>
</feature>
<evidence type="ECO:0000256" key="7">
    <source>
        <dbReference type="ARBA" id="ARBA00049244"/>
    </source>
</evidence>
<dbReference type="NCBIfam" id="TIGR00678">
    <property type="entry name" value="holB"/>
    <property type="match status" value="1"/>
</dbReference>
<dbReference type="SUPFAM" id="SSF52540">
    <property type="entry name" value="P-loop containing nucleoside triphosphate hydrolases"/>
    <property type="match status" value="1"/>
</dbReference>
<evidence type="ECO:0000256" key="6">
    <source>
        <dbReference type="ARBA" id="ARBA00022932"/>
    </source>
</evidence>
<dbReference type="Gene3D" id="3.40.50.300">
    <property type="entry name" value="P-loop containing nucleotide triphosphate hydrolases"/>
    <property type="match status" value="1"/>
</dbReference>
<dbReference type="InterPro" id="IPR027417">
    <property type="entry name" value="P-loop_NTPase"/>
</dbReference>
<gene>
    <name evidence="9" type="primary">holB</name>
    <name evidence="9" type="ORF">ENJ12_02705</name>
</gene>
<evidence type="ECO:0000256" key="1">
    <source>
        <dbReference type="ARBA" id="ARBA00012417"/>
    </source>
</evidence>
<evidence type="ECO:0000256" key="3">
    <source>
        <dbReference type="ARBA" id="ARBA00022679"/>
    </source>
</evidence>
<dbReference type="InterPro" id="IPR004622">
    <property type="entry name" value="DNA_pol_HolB"/>
</dbReference>
<evidence type="ECO:0000259" key="8">
    <source>
        <dbReference type="Pfam" id="PF09115"/>
    </source>
</evidence>
<dbReference type="GO" id="GO:0009360">
    <property type="term" value="C:DNA polymerase III complex"/>
    <property type="evidence" value="ECO:0007669"/>
    <property type="project" value="InterPro"/>
</dbReference>
<comment type="caution">
    <text evidence="9">The sequence shown here is derived from an EMBL/GenBank/DDBJ whole genome shotgun (WGS) entry which is preliminary data.</text>
</comment>
<dbReference type="Pfam" id="PF09115">
    <property type="entry name" value="DNApol3-delta_C"/>
    <property type="match status" value="1"/>
</dbReference>
<evidence type="ECO:0000256" key="5">
    <source>
        <dbReference type="ARBA" id="ARBA00022705"/>
    </source>
</evidence>
<dbReference type="Proteomes" id="UP000886339">
    <property type="component" value="Unassembled WGS sequence"/>
</dbReference>
<dbReference type="GO" id="GO:0006261">
    <property type="term" value="P:DNA-templated DNA replication"/>
    <property type="evidence" value="ECO:0007669"/>
    <property type="project" value="TreeGrafter"/>
</dbReference>
<dbReference type="EC" id="2.7.7.7" evidence="1"/>
<name>A0A831WCH6_9GAMM</name>
<dbReference type="GO" id="GO:0003677">
    <property type="term" value="F:DNA binding"/>
    <property type="evidence" value="ECO:0007669"/>
    <property type="project" value="InterPro"/>
</dbReference>
<dbReference type="Pfam" id="PF13177">
    <property type="entry name" value="DNA_pol3_delta2"/>
    <property type="match status" value="1"/>
</dbReference>
<dbReference type="GO" id="GO:0003887">
    <property type="term" value="F:DNA-directed DNA polymerase activity"/>
    <property type="evidence" value="ECO:0007669"/>
    <property type="project" value="UniProtKB-KW"/>
</dbReference>
<dbReference type="AlphaFoldDB" id="A0A831WCH6"/>
<comment type="catalytic activity">
    <reaction evidence="7">
        <text>DNA(n) + a 2'-deoxyribonucleoside 5'-triphosphate = DNA(n+1) + diphosphate</text>
        <dbReference type="Rhea" id="RHEA:22508"/>
        <dbReference type="Rhea" id="RHEA-COMP:17339"/>
        <dbReference type="Rhea" id="RHEA-COMP:17340"/>
        <dbReference type="ChEBI" id="CHEBI:33019"/>
        <dbReference type="ChEBI" id="CHEBI:61560"/>
        <dbReference type="ChEBI" id="CHEBI:173112"/>
        <dbReference type="EC" id="2.7.7.7"/>
    </reaction>
</comment>
<accession>A0A831WCH6</accession>
<dbReference type="PANTHER" id="PTHR11669:SF8">
    <property type="entry name" value="DNA POLYMERASE III SUBUNIT DELTA"/>
    <property type="match status" value="1"/>
</dbReference>
<dbReference type="GO" id="GO:0008408">
    <property type="term" value="F:3'-5' exonuclease activity"/>
    <property type="evidence" value="ECO:0007669"/>
    <property type="project" value="InterPro"/>
</dbReference>
<proteinExistence type="predicted"/>
<evidence type="ECO:0000256" key="2">
    <source>
        <dbReference type="ARBA" id="ARBA00014363"/>
    </source>
</evidence>
<keyword evidence="3 9" id="KW-0808">Transferase</keyword>
<dbReference type="InterPro" id="IPR050238">
    <property type="entry name" value="DNA_Rep/Repair_Clamp_Loader"/>
</dbReference>
<sequence>MSDLLPWHHPSWHRLLETRQQGRMPHALLLSGAEGVGKARFARQLAESLLCEQPAENGLACGKCRQCLLLKADSHPDLRQVGPEEGKQQIGIEAVRELVAGNTLSVGEDAHRVFIIDPADSMSRAAANALLKTLEEPIPGSLIVLLSARSDRLPVTIRSRCQTLAFALPEEEASIAWLAENTGTPPEQARQLLQLAGGAPLNVPALIEGDELQRHNRLLEDFAAIAAGGVSVVQTGESWLKETDLPHLLKYLVAWLSAIIRSKMAPASQLAFPPLQTLSERLDLRLAYQLLDRLYDAERMSMNNLNPQLALESILLEWSRIAKGEG</sequence>
<dbReference type="EMBL" id="DRLF01000104">
    <property type="protein sequence ID" value="HEC05734.1"/>
    <property type="molecule type" value="Genomic_DNA"/>
</dbReference>
<protein>
    <recommendedName>
        <fullName evidence="2">DNA polymerase III subunit delta'</fullName>
        <ecNumber evidence="1">2.7.7.7</ecNumber>
    </recommendedName>
</protein>
<evidence type="ECO:0000313" key="9">
    <source>
        <dbReference type="EMBL" id="HEC05734.1"/>
    </source>
</evidence>
<keyword evidence="6" id="KW-0239">DNA-directed DNA polymerase</keyword>
<evidence type="ECO:0000256" key="4">
    <source>
        <dbReference type="ARBA" id="ARBA00022695"/>
    </source>
</evidence>
<dbReference type="PANTHER" id="PTHR11669">
    <property type="entry name" value="REPLICATION FACTOR C / DNA POLYMERASE III GAMMA-TAU SUBUNIT"/>
    <property type="match status" value="1"/>
</dbReference>
<reference evidence="9" key="1">
    <citation type="journal article" date="2020" name="mSystems">
        <title>Genome- and Community-Level Interaction Insights into Carbon Utilization and Element Cycling Functions of Hydrothermarchaeota in Hydrothermal Sediment.</title>
        <authorList>
            <person name="Zhou Z."/>
            <person name="Liu Y."/>
            <person name="Xu W."/>
            <person name="Pan J."/>
            <person name="Luo Z.H."/>
            <person name="Li M."/>
        </authorList>
    </citation>
    <scope>NUCLEOTIDE SEQUENCE [LARGE SCALE GENOMIC DNA]</scope>
    <source>
        <strain evidence="9">HyVt-458</strain>
    </source>
</reference>
<dbReference type="InterPro" id="IPR015199">
    <property type="entry name" value="DNA_pol_III_delta_C"/>
</dbReference>